<gene>
    <name evidence="1" type="ORF">DW775_03250</name>
</gene>
<accession>A0A414I0H0</accession>
<sequence length="160" mass="18379">MKATKNMNIAEIKAALDKYTAKHPITDKFDLQGLQLCEYAENIRAAVQTENNEAVNQIIADIYNYGFMNGAKQTEKQTTDKYNKVFDRSIEQHHKDLAELVYNLPFGIGSDYFYTFMVLMLDSKYEGVADMLPAKQRKAFCETVKQSKQRKESELNNKTA</sequence>
<name>A0A414I0H0_9FIRM</name>
<protein>
    <submittedName>
        <fullName evidence="1">Uncharacterized protein</fullName>
    </submittedName>
</protein>
<evidence type="ECO:0000313" key="2">
    <source>
        <dbReference type="Proteomes" id="UP000284835"/>
    </source>
</evidence>
<proteinExistence type="predicted"/>
<dbReference type="EMBL" id="QSJS01000003">
    <property type="protein sequence ID" value="RHD96907.1"/>
    <property type="molecule type" value="Genomic_DNA"/>
</dbReference>
<organism evidence="1 2">
    <name type="scientific">Agathobacter rectalis</name>
    <dbReference type="NCBI Taxonomy" id="39491"/>
    <lineage>
        <taxon>Bacteria</taxon>
        <taxon>Bacillati</taxon>
        <taxon>Bacillota</taxon>
        <taxon>Clostridia</taxon>
        <taxon>Lachnospirales</taxon>
        <taxon>Lachnospiraceae</taxon>
        <taxon>Agathobacter</taxon>
    </lineage>
</organism>
<comment type="caution">
    <text evidence="1">The sequence shown here is derived from an EMBL/GenBank/DDBJ whole genome shotgun (WGS) entry which is preliminary data.</text>
</comment>
<dbReference type="RefSeq" id="WP_118083530.1">
    <property type="nucleotide sequence ID" value="NZ_QSJS01000003.1"/>
</dbReference>
<dbReference type="Proteomes" id="UP000284835">
    <property type="component" value="Unassembled WGS sequence"/>
</dbReference>
<reference evidence="1 2" key="1">
    <citation type="submission" date="2018-08" db="EMBL/GenBank/DDBJ databases">
        <title>A genome reference for cultivated species of the human gut microbiota.</title>
        <authorList>
            <person name="Zou Y."/>
            <person name="Xue W."/>
            <person name="Luo G."/>
        </authorList>
    </citation>
    <scope>NUCLEOTIDE SEQUENCE [LARGE SCALE GENOMIC DNA]</scope>
    <source>
        <strain evidence="1 2">AM30-13AC</strain>
    </source>
</reference>
<dbReference type="AlphaFoldDB" id="A0A414I0H0"/>
<evidence type="ECO:0000313" key="1">
    <source>
        <dbReference type="EMBL" id="RHD96907.1"/>
    </source>
</evidence>